<keyword evidence="1" id="KW-0812">Transmembrane</keyword>
<dbReference type="InterPro" id="IPR040115">
    <property type="entry name" value="Lnp"/>
</dbReference>
<dbReference type="GO" id="GO:0071788">
    <property type="term" value="P:endoplasmic reticulum tubular network maintenance"/>
    <property type="evidence" value="ECO:0007669"/>
    <property type="project" value="UniProtKB-UniRule"/>
</dbReference>
<comment type="caution">
    <text evidence="1">Lacks conserved residue(s) required for the propagation of feature annotation.</text>
</comment>
<comment type="subcellular location">
    <subcellularLocation>
        <location evidence="1">Endoplasmic reticulum membrane</location>
        <topology evidence="1">Multi-pass membrane protein</topology>
    </subcellularLocation>
</comment>
<dbReference type="PANTHER" id="PTHR22166:SF12">
    <property type="entry name" value="ENDOPLASMIC RETICULUM JUNCTION FORMATION PROTEIN LUNAPARK"/>
    <property type="match status" value="1"/>
</dbReference>
<keyword evidence="1" id="KW-0863">Zinc-finger</keyword>
<dbReference type="InterPro" id="IPR019273">
    <property type="entry name" value="Lunapark_Znf"/>
</dbReference>
<keyword evidence="1" id="KW-0862">Zinc</keyword>
<evidence type="ECO:0000313" key="4">
    <source>
        <dbReference type="EMBL" id="KAK2601467.1"/>
    </source>
</evidence>
<dbReference type="GO" id="GO:1903373">
    <property type="term" value="P:positive regulation of endoplasmic reticulum tubular network organization"/>
    <property type="evidence" value="ECO:0007669"/>
    <property type="project" value="UniProtKB-UniRule"/>
</dbReference>
<evidence type="ECO:0000256" key="2">
    <source>
        <dbReference type="SAM" id="MobiDB-lite"/>
    </source>
</evidence>
<dbReference type="Pfam" id="PF10058">
    <property type="entry name" value="Zn_ribbon_10"/>
    <property type="match status" value="1"/>
</dbReference>
<dbReference type="GO" id="GO:0008270">
    <property type="term" value="F:zinc ion binding"/>
    <property type="evidence" value="ECO:0007669"/>
    <property type="project" value="UniProtKB-KW"/>
</dbReference>
<evidence type="ECO:0000313" key="5">
    <source>
        <dbReference type="Proteomes" id="UP001265746"/>
    </source>
</evidence>
<gene>
    <name evidence="4" type="ORF">N8I77_010915</name>
</gene>
<evidence type="ECO:0000256" key="1">
    <source>
        <dbReference type="RuleBase" id="RU367073"/>
    </source>
</evidence>
<reference evidence="4" key="1">
    <citation type="submission" date="2023-06" db="EMBL/GenBank/DDBJ databases">
        <authorList>
            <person name="Noh H."/>
        </authorList>
    </citation>
    <scope>NUCLEOTIDE SEQUENCE</scope>
    <source>
        <strain evidence="4">DUCC20226</strain>
    </source>
</reference>
<proteinExistence type="inferred from homology"/>
<comment type="function">
    <text evidence="1">Plays a role in determining ER morphology.</text>
</comment>
<comment type="caution">
    <text evidence="4">The sequence shown here is derived from an EMBL/GenBank/DDBJ whole genome shotgun (WGS) entry which is preliminary data.</text>
</comment>
<feature type="transmembrane region" description="Helical" evidence="1">
    <location>
        <begin position="47"/>
        <end position="70"/>
    </location>
</feature>
<comment type="similarity">
    <text evidence="1">Belongs to the lunapark family.</text>
</comment>
<keyword evidence="5" id="KW-1185">Reference proteome</keyword>
<evidence type="ECO:0000259" key="3">
    <source>
        <dbReference type="Pfam" id="PF10058"/>
    </source>
</evidence>
<feature type="compositionally biased region" description="Basic and acidic residues" evidence="2">
    <location>
        <begin position="152"/>
        <end position="163"/>
    </location>
</feature>
<dbReference type="GO" id="GO:0098826">
    <property type="term" value="C:endoplasmic reticulum tubular network membrane"/>
    <property type="evidence" value="ECO:0007669"/>
    <property type="project" value="UniProtKB-UniRule"/>
</dbReference>
<keyword evidence="1" id="KW-0472">Membrane</keyword>
<feature type="domain" description="Lunapark zinc ribbon" evidence="3">
    <location>
        <begin position="264"/>
        <end position="320"/>
    </location>
</feature>
<feature type="region of interest" description="Disordered" evidence="2">
    <location>
        <begin position="333"/>
        <end position="386"/>
    </location>
</feature>
<sequence length="386" mass="41737">MVSLWPWKKDDSSTASFEKILSVLSTNIATTQARLEKARASSRRVRLLCTLYLSIAYLIYAIVVLVVIGWKNIGAYEWSGMAGGPVVIYLVRTATSAVYDIRIDSLSSKLKGLQGERATTIQKLKDATKYDSTLKLLEKYGGSDGSPKPKRKPTEDGDADPKKSPARSRRPNSGPAQRTNMPPPATANIRRDPPAFSNSGTSQSPGTGPQHAIQQQQQSPGPAHQPTDLSAEFAPNAFEAPRPASAHVAGAQYEMNPAGLQTHWYDRIMDTLLGEDETAAKNRIVLICKQCRLVNGQAPPGTNSLAEVGLWKCMGCGANNGEENEGKRIVKEVLGGRSESVERTDDGNESDLVEVRGDEASEGDTVSTKEEGETTGAKRRKGKGRN</sequence>
<protein>
    <recommendedName>
        <fullName evidence="1">Endoplasmic reticulum junction formation protein lunapark</fullName>
    </recommendedName>
</protein>
<dbReference type="Proteomes" id="UP001265746">
    <property type="component" value="Unassembled WGS sequence"/>
</dbReference>
<comment type="domain">
    <text evidence="1">The C4-type zinc finger motif is necessary both for its ER three-way tubular junction localization and formation.</text>
</comment>
<keyword evidence="1" id="KW-0256">Endoplasmic reticulum</keyword>
<keyword evidence="1" id="KW-1133">Transmembrane helix</keyword>
<feature type="compositionally biased region" description="Polar residues" evidence="2">
    <location>
        <begin position="196"/>
        <end position="207"/>
    </location>
</feature>
<organism evidence="4 5">
    <name type="scientific">Phomopsis amygdali</name>
    <name type="common">Fusicoccum amygdali</name>
    <dbReference type="NCBI Taxonomy" id="1214568"/>
    <lineage>
        <taxon>Eukaryota</taxon>
        <taxon>Fungi</taxon>
        <taxon>Dikarya</taxon>
        <taxon>Ascomycota</taxon>
        <taxon>Pezizomycotina</taxon>
        <taxon>Sordariomycetes</taxon>
        <taxon>Sordariomycetidae</taxon>
        <taxon>Diaporthales</taxon>
        <taxon>Diaporthaceae</taxon>
        <taxon>Diaporthe</taxon>
    </lineage>
</organism>
<dbReference type="PANTHER" id="PTHR22166">
    <property type="entry name" value="ENDOPLASMIC RETICULUM JUNCTION FORMATION PROTEIN LUNAPARK"/>
    <property type="match status" value="1"/>
</dbReference>
<name>A0AAD9VZW6_PHOAM</name>
<feature type="compositionally biased region" description="Basic residues" evidence="2">
    <location>
        <begin position="377"/>
        <end position="386"/>
    </location>
</feature>
<feature type="compositionally biased region" description="Low complexity" evidence="2">
    <location>
        <begin position="208"/>
        <end position="226"/>
    </location>
</feature>
<feature type="region of interest" description="Disordered" evidence="2">
    <location>
        <begin position="138"/>
        <end position="229"/>
    </location>
</feature>
<keyword evidence="1" id="KW-0479">Metal-binding</keyword>
<accession>A0AAD9VZW6</accession>
<dbReference type="EMBL" id="JAUJFL010000006">
    <property type="protein sequence ID" value="KAK2601467.1"/>
    <property type="molecule type" value="Genomic_DNA"/>
</dbReference>
<dbReference type="AlphaFoldDB" id="A0AAD9VZW6"/>